<proteinExistence type="predicted"/>
<dbReference type="PANTHER" id="PTHR22572">
    <property type="entry name" value="SUGAR-1-PHOSPHATE GUANYL TRANSFERASE"/>
    <property type="match status" value="1"/>
</dbReference>
<gene>
    <name evidence="2" type="ORF">A2840_01200</name>
</gene>
<sequence length="231" mass="26233">MKAIILVGGQATRLRPLTLTIPKALILLHGKPVAEHVLDLFKKYGITEIVFSVGYLKEKIIEHFGDGKKFGFEISYIEEDEPLGTAGPLRLLRQQPRETFIVCNGDELKEIDIDAMHQFHQQHGGLVTLALRPVDDPSAYGVARMAGDQIQEFVEKPKREEAPSNLINAGFYMMEPAVIDLIPEGKAMFEYDIFPQLARRGKLYGFKFSGQWFDTGNLERLETAEREWRDL</sequence>
<dbReference type="Pfam" id="PF00483">
    <property type="entry name" value="NTP_transferase"/>
    <property type="match status" value="1"/>
</dbReference>
<dbReference type="CDD" id="cd04181">
    <property type="entry name" value="NTP_transferase"/>
    <property type="match status" value="1"/>
</dbReference>
<comment type="caution">
    <text evidence="2">The sequence shown here is derived from an EMBL/GenBank/DDBJ whole genome shotgun (WGS) entry which is preliminary data.</text>
</comment>
<protein>
    <recommendedName>
        <fullName evidence="1">Nucleotidyl transferase domain-containing protein</fullName>
    </recommendedName>
</protein>
<organism evidence="2 3">
    <name type="scientific">Candidatus Buchananbacteria bacterium RIFCSPHIGHO2_01_FULL_47_11b</name>
    <dbReference type="NCBI Taxonomy" id="1797537"/>
    <lineage>
        <taxon>Bacteria</taxon>
        <taxon>Candidatus Buchananiibacteriota</taxon>
    </lineage>
</organism>
<evidence type="ECO:0000313" key="3">
    <source>
        <dbReference type="Proteomes" id="UP000178385"/>
    </source>
</evidence>
<feature type="domain" description="Nucleotidyl transferase" evidence="1">
    <location>
        <begin position="2"/>
        <end position="227"/>
    </location>
</feature>
<name>A0A1G1Y5K2_9BACT</name>
<evidence type="ECO:0000313" key="2">
    <source>
        <dbReference type="EMBL" id="OGY47619.1"/>
    </source>
</evidence>
<evidence type="ECO:0000259" key="1">
    <source>
        <dbReference type="Pfam" id="PF00483"/>
    </source>
</evidence>
<accession>A0A1G1Y5K2</accession>
<dbReference type="Gene3D" id="3.90.550.10">
    <property type="entry name" value="Spore Coat Polysaccharide Biosynthesis Protein SpsA, Chain A"/>
    <property type="match status" value="1"/>
</dbReference>
<reference evidence="2 3" key="1">
    <citation type="journal article" date="2016" name="Nat. Commun.">
        <title>Thousands of microbial genomes shed light on interconnected biogeochemical processes in an aquifer system.</title>
        <authorList>
            <person name="Anantharaman K."/>
            <person name="Brown C.T."/>
            <person name="Hug L.A."/>
            <person name="Sharon I."/>
            <person name="Castelle C.J."/>
            <person name="Probst A.J."/>
            <person name="Thomas B.C."/>
            <person name="Singh A."/>
            <person name="Wilkins M.J."/>
            <person name="Karaoz U."/>
            <person name="Brodie E.L."/>
            <person name="Williams K.H."/>
            <person name="Hubbard S.S."/>
            <person name="Banfield J.F."/>
        </authorList>
    </citation>
    <scope>NUCLEOTIDE SEQUENCE [LARGE SCALE GENOMIC DNA]</scope>
</reference>
<dbReference type="Proteomes" id="UP000178385">
    <property type="component" value="Unassembled WGS sequence"/>
</dbReference>
<dbReference type="InterPro" id="IPR050486">
    <property type="entry name" value="Mannose-1P_guanyltransferase"/>
</dbReference>
<dbReference type="InterPro" id="IPR005835">
    <property type="entry name" value="NTP_transferase_dom"/>
</dbReference>
<dbReference type="InterPro" id="IPR029044">
    <property type="entry name" value="Nucleotide-diphossugar_trans"/>
</dbReference>
<dbReference type="AlphaFoldDB" id="A0A1G1Y5K2"/>
<dbReference type="SUPFAM" id="SSF53448">
    <property type="entry name" value="Nucleotide-diphospho-sugar transferases"/>
    <property type="match status" value="1"/>
</dbReference>
<dbReference type="EMBL" id="MHIG01000011">
    <property type="protein sequence ID" value="OGY47619.1"/>
    <property type="molecule type" value="Genomic_DNA"/>
</dbReference>